<dbReference type="SMART" id="SM00862">
    <property type="entry name" value="Trans_reg_C"/>
    <property type="match status" value="1"/>
</dbReference>
<protein>
    <submittedName>
        <fullName evidence="10">DNA-binding response regulator</fullName>
    </submittedName>
</protein>
<dbReference type="GO" id="GO:0000976">
    <property type="term" value="F:transcription cis-regulatory region binding"/>
    <property type="evidence" value="ECO:0007669"/>
    <property type="project" value="TreeGrafter"/>
</dbReference>
<feature type="DNA-binding region" description="OmpR/PhoB-type" evidence="7">
    <location>
        <begin position="121"/>
        <end position="216"/>
    </location>
</feature>
<keyword evidence="11" id="KW-1185">Reference proteome</keyword>
<dbReference type="PANTHER" id="PTHR48111">
    <property type="entry name" value="REGULATOR OF RPOS"/>
    <property type="match status" value="1"/>
</dbReference>
<dbReference type="RefSeq" id="WP_122196345.1">
    <property type="nucleotide sequence ID" value="NZ_JBHSKC010000011.1"/>
</dbReference>
<dbReference type="GO" id="GO:0006355">
    <property type="term" value="P:regulation of DNA-templated transcription"/>
    <property type="evidence" value="ECO:0007669"/>
    <property type="project" value="InterPro"/>
</dbReference>
<dbReference type="PROSITE" id="PS50110">
    <property type="entry name" value="RESPONSE_REGULATORY"/>
    <property type="match status" value="1"/>
</dbReference>
<gene>
    <name evidence="10" type="ORF">EBO15_22190</name>
</gene>
<name>A0A3M2LYL1_9ACTN</name>
<dbReference type="GO" id="GO:0032993">
    <property type="term" value="C:protein-DNA complex"/>
    <property type="evidence" value="ECO:0007669"/>
    <property type="project" value="TreeGrafter"/>
</dbReference>
<dbReference type="Proteomes" id="UP000282674">
    <property type="component" value="Unassembled WGS sequence"/>
</dbReference>
<evidence type="ECO:0000256" key="5">
    <source>
        <dbReference type="ARBA" id="ARBA00023163"/>
    </source>
</evidence>
<keyword evidence="4 7" id="KW-0238">DNA-binding</keyword>
<evidence type="ECO:0000256" key="4">
    <source>
        <dbReference type="ARBA" id="ARBA00023125"/>
    </source>
</evidence>
<dbReference type="Gene3D" id="6.10.250.690">
    <property type="match status" value="1"/>
</dbReference>
<evidence type="ECO:0000256" key="3">
    <source>
        <dbReference type="ARBA" id="ARBA00023015"/>
    </source>
</evidence>
<evidence type="ECO:0000256" key="1">
    <source>
        <dbReference type="ARBA" id="ARBA00022553"/>
    </source>
</evidence>
<keyword evidence="3" id="KW-0805">Transcription regulation</keyword>
<reference evidence="10 11" key="1">
    <citation type="submission" date="2018-10" db="EMBL/GenBank/DDBJ databases">
        <title>Isolation from soil.</title>
        <authorList>
            <person name="Hu J."/>
        </authorList>
    </citation>
    <scope>NUCLEOTIDE SEQUENCE [LARGE SCALE GENOMIC DNA]</scope>
    <source>
        <strain evidence="10 11">NEAU-Ht49</strain>
    </source>
</reference>
<proteinExistence type="predicted"/>
<dbReference type="SUPFAM" id="SSF52172">
    <property type="entry name" value="CheY-like"/>
    <property type="match status" value="1"/>
</dbReference>
<dbReference type="InterPro" id="IPR039420">
    <property type="entry name" value="WalR-like"/>
</dbReference>
<keyword evidence="2" id="KW-0902">Two-component regulatory system</keyword>
<dbReference type="Gene3D" id="1.10.10.10">
    <property type="entry name" value="Winged helix-like DNA-binding domain superfamily/Winged helix DNA-binding domain"/>
    <property type="match status" value="1"/>
</dbReference>
<evidence type="ECO:0000256" key="2">
    <source>
        <dbReference type="ARBA" id="ARBA00023012"/>
    </source>
</evidence>
<evidence type="ECO:0000313" key="10">
    <source>
        <dbReference type="EMBL" id="RMI41683.1"/>
    </source>
</evidence>
<accession>A0A3M2LYL1</accession>
<dbReference type="PROSITE" id="PS51755">
    <property type="entry name" value="OMPR_PHOB"/>
    <property type="match status" value="1"/>
</dbReference>
<dbReference type="Gene3D" id="3.40.50.2300">
    <property type="match status" value="1"/>
</dbReference>
<dbReference type="InterPro" id="IPR011006">
    <property type="entry name" value="CheY-like_superfamily"/>
</dbReference>
<dbReference type="EMBL" id="RFFG01000040">
    <property type="protein sequence ID" value="RMI41683.1"/>
    <property type="molecule type" value="Genomic_DNA"/>
</dbReference>
<evidence type="ECO:0000313" key="11">
    <source>
        <dbReference type="Proteomes" id="UP000282674"/>
    </source>
</evidence>
<dbReference type="Pfam" id="PF00072">
    <property type="entry name" value="Response_reg"/>
    <property type="match status" value="1"/>
</dbReference>
<dbReference type="SMART" id="SM00448">
    <property type="entry name" value="REC"/>
    <property type="match status" value="1"/>
</dbReference>
<evidence type="ECO:0000259" key="9">
    <source>
        <dbReference type="PROSITE" id="PS51755"/>
    </source>
</evidence>
<comment type="caution">
    <text evidence="10">The sequence shown here is derived from an EMBL/GenBank/DDBJ whole genome shotgun (WGS) entry which is preliminary data.</text>
</comment>
<dbReference type="Pfam" id="PF00486">
    <property type="entry name" value="Trans_reg_C"/>
    <property type="match status" value="1"/>
</dbReference>
<dbReference type="InterPro" id="IPR036388">
    <property type="entry name" value="WH-like_DNA-bd_sf"/>
</dbReference>
<keyword evidence="1 6" id="KW-0597">Phosphoprotein</keyword>
<dbReference type="GO" id="GO:0005829">
    <property type="term" value="C:cytosol"/>
    <property type="evidence" value="ECO:0007669"/>
    <property type="project" value="TreeGrafter"/>
</dbReference>
<evidence type="ECO:0000259" key="8">
    <source>
        <dbReference type="PROSITE" id="PS50110"/>
    </source>
</evidence>
<dbReference type="CDD" id="cd00383">
    <property type="entry name" value="trans_reg_C"/>
    <property type="match status" value="1"/>
</dbReference>
<organism evidence="10 11">
    <name type="scientific">Actinomadura harenae</name>
    <dbReference type="NCBI Taxonomy" id="2483351"/>
    <lineage>
        <taxon>Bacteria</taxon>
        <taxon>Bacillati</taxon>
        <taxon>Actinomycetota</taxon>
        <taxon>Actinomycetes</taxon>
        <taxon>Streptosporangiales</taxon>
        <taxon>Thermomonosporaceae</taxon>
        <taxon>Actinomadura</taxon>
    </lineage>
</organism>
<feature type="modified residue" description="4-aspartylphosphate" evidence="6">
    <location>
        <position position="49"/>
    </location>
</feature>
<dbReference type="AlphaFoldDB" id="A0A3M2LYL1"/>
<evidence type="ECO:0000256" key="7">
    <source>
        <dbReference type="PROSITE-ProRule" id="PRU01091"/>
    </source>
</evidence>
<dbReference type="OrthoDB" id="116118at2"/>
<dbReference type="InterPro" id="IPR001867">
    <property type="entry name" value="OmpR/PhoB-type_DNA-bd"/>
</dbReference>
<evidence type="ECO:0000256" key="6">
    <source>
        <dbReference type="PROSITE-ProRule" id="PRU00169"/>
    </source>
</evidence>
<feature type="domain" description="Response regulatory" evidence="8">
    <location>
        <begin position="3"/>
        <end position="113"/>
    </location>
</feature>
<sequence>MPRTLLVEDDRRFAAALVKALARCGYEVEHAASAASALAAPPCDIVLLDLGLPDGDGLDVCRRLRERGDAGIIVLTARSTERDRVTGLRAGADDYLVKPFGMAELQARMEAVLRRVRPRRDGVRVLGGLTVDPAARTLTLDGAPVRLTPKEFTLLARLIREPGAVVERETLLREVWGTSWQGRSRTLDVHVSTLRAKLGGAARIETAHGVGYRLAGGGA</sequence>
<dbReference type="GO" id="GO:0000156">
    <property type="term" value="F:phosphorelay response regulator activity"/>
    <property type="evidence" value="ECO:0007669"/>
    <property type="project" value="TreeGrafter"/>
</dbReference>
<dbReference type="InterPro" id="IPR001789">
    <property type="entry name" value="Sig_transdc_resp-reg_receiver"/>
</dbReference>
<dbReference type="PANTHER" id="PTHR48111:SF1">
    <property type="entry name" value="TWO-COMPONENT RESPONSE REGULATOR ORR33"/>
    <property type="match status" value="1"/>
</dbReference>
<feature type="domain" description="OmpR/PhoB-type" evidence="9">
    <location>
        <begin position="121"/>
        <end position="216"/>
    </location>
</feature>
<keyword evidence="5" id="KW-0804">Transcription</keyword>